<keyword evidence="7" id="KW-1185">Reference proteome</keyword>
<evidence type="ECO:0000259" key="4">
    <source>
        <dbReference type="Pfam" id="PF00370"/>
    </source>
</evidence>
<dbReference type="Gene3D" id="3.30.420.40">
    <property type="match status" value="2"/>
</dbReference>
<keyword evidence="3 6" id="KW-0418">Kinase</keyword>
<dbReference type="CDD" id="cd07772">
    <property type="entry name" value="ASKHA_NBD_FGGY_NaCK-like"/>
    <property type="match status" value="1"/>
</dbReference>
<dbReference type="PANTHER" id="PTHR43095">
    <property type="entry name" value="SUGAR KINASE"/>
    <property type="match status" value="1"/>
</dbReference>
<sequence length="453" mass="47888">MPIAVLDIGKTNAKVIVVDDAGEPLASRSRPSAVLPGPPYPALDLDGVWAWAVTALAELAGEHRIEAIVPVAHGAAAVLMAGEEPALPALDYEFAGPDETAATLAPDPFKETASPTLPAGLNVAAQLHWQEVRFPQAFARVTDILMLPQYWAWRLSGVKASEATSLGAHTHLWNPRERGFSGLARRRGWAERFPPLRFAWEVLGPVQPELAAATGLPADCRVLAGIHDSNASFLPHLVSRQVPFTVLSTGTWVIAMAAGASLDRLDPAADMLANVDARRDPVPCARFMGGREVELVAGADAVRAAASPEDVARIVARGVMALPACVASGPFLGQKGRIVGEIGPEPGERAALAALYAALVVEVMLEKLGAAGPVVVEGSFHRNAAFCGLLAALRPEQSVHPTDDPSGTARGAWLLSRWGEDVGWRAELEAAATPWRIEGLAGYRARWRELAGA</sequence>
<dbReference type="Proteomes" id="UP001375743">
    <property type="component" value="Unassembled WGS sequence"/>
</dbReference>
<organism evidence="6 7">
    <name type="scientific">Benzoatithermus flavus</name>
    <dbReference type="NCBI Taxonomy" id="3108223"/>
    <lineage>
        <taxon>Bacteria</taxon>
        <taxon>Pseudomonadati</taxon>
        <taxon>Pseudomonadota</taxon>
        <taxon>Alphaproteobacteria</taxon>
        <taxon>Geminicoccales</taxon>
        <taxon>Geminicoccaceae</taxon>
        <taxon>Benzoatithermus</taxon>
    </lineage>
</organism>
<dbReference type="Pfam" id="PF00370">
    <property type="entry name" value="FGGY_N"/>
    <property type="match status" value="1"/>
</dbReference>
<dbReference type="Pfam" id="PF21546">
    <property type="entry name" value="FGGY_C_2"/>
    <property type="match status" value="1"/>
</dbReference>
<evidence type="ECO:0000313" key="7">
    <source>
        <dbReference type="Proteomes" id="UP001375743"/>
    </source>
</evidence>
<dbReference type="InterPro" id="IPR049382">
    <property type="entry name" value="FGGY_C_2"/>
</dbReference>
<reference evidence="6 7" key="1">
    <citation type="submission" date="2024-01" db="EMBL/GenBank/DDBJ databases">
        <title>Multi-omics insights into the function and evolution of sodium benzoate biodegradation pathways in Benzoatithermus flavus gen. nov., sp. nov. from hot spring.</title>
        <authorList>
            <person name="Hu C.-J."/>
            <person name="Li W.-J."/>
        </authorList>
    </citation>
    <scope>NUCLEOTIDE SEQUENCE [LARGE SCALE GENOMIC DNA]</scope>
    <source>
        <strain evidence="6 7">SYSU G07066</strain>
    </source>
</reference>
<dbReference type="PANTHER" id="PTHR43095:SF5">
    <property type="entry name" value="XYLULOSE KINASE"/>
    <property type="match status" value="1"/>
</dbReference>
<evidence type="ECO:0000256" key="2">
    <source>
        <dbReference type="ARBA" id="ARBA00022679"/>
    </source>
</evidence>
<proteinExistence type="inferred from homology"/>
<comment type="caution">
    <text evidence="6">The sequence shown here is derived from an EMBL/GenBank/DDBJ whole genome shotgun (WGS) entry which is preliminary data.</text>
</comment>
<dbReference type="SUPFAM" id="SSF53067">
    <property type="entry name" value="Actin-like ATPase domain"/>
    <property type="match status" value="1"/>
</dbReference>
<dbReference type="GO" id="GO:0016301">
    <property type="term" value="F:kinase activity"/>
    <property type="evidence" value="ECO:0007669"/>
    <property type="project" value="UniProtKB-KW"/>
</dbReference>
<dbReference type="InterPro" id="IPR043129">
    <property type="entry name" value="ATPase_NBD"/>
</dbReference>
<evidence type="ECO:0000259" key="5">
    <source>
        <dbReference type="Pfam" id="PF21546"/>
    </source>
</evidence>
<dbReference type="InterPro" id="IPR018484">
    <property type="entry name" value="FGGY_N"/>
</dbReference>
<dbReference type="InterPro" id="IPR050406">
    <property type="entry name" value="FGGY_Carb_Kinase"/>
</dbReference>
<dbReference type="EMBL" id="JBBLZC010000005">
    <property type="protein sequence ID" value="MEK0082852.1"/>
    <property type="molecule type" value="Genomic_DNA"/>
</dbReference>
<comment type="similarity">
    <text evidence="1">Belongs to the FGGY kinase family.</text>
</comment>
<feature type="domain" description="Carbohydrate kinase FGGY N-terminal" evidence="4">
    <location>
        <begin position="122"/>
        <end position="232"/>
    </location>
</feature>
<evidence type="ECO:0000313" key="6">
    <source>
        <dbReference type="EMBL" id="MEK0082852.1"/>
    </source>
</evidence>
<keyword evidence="2" id="KW-0808">Transferase</keyword>
<feature type="domain" description="Carbohydrate kinase FGGY C-terminal" evidence="5">
    <location>
        <begin position="243"/>
        <end position="417"/>
    </location>
</feature>
<name>A0ABU8XNS8_9PROT</name>
<accession>A0ABU8XNS8</accession>
<protein>
    <submittedName>
        <fullName evidence="6">FGGY family carbohydrate kinase</fullName>
    </submittedName>
</protein>
<evidence type="ECO:0000256" key="1">
    <source>
        <dbReference type="ARBA" id="ARBA00009156"/>
    </source>
</evidence>
<gene>
    <name evidence="6" type="ORF">U1T56_06800</name>
</gene>
<evidence type="ECO:0000256" key="3">
    <source>
        <dbReference type="ARBA" id="ARBA00022777"/>
    </source>
</evidence>
<dbReference type="RefSeq" id="WP_418158704.1">
    <property type="nucleotide sequence ID" value="NZ_JBBLZC010000005.1"/>
</dbReference>